<feature type="domain" description="Resolvase/invertase-type recombinase catalytic" evidence="1">
    <location>
        <begin position="17"/>
        <end position="165"/>
    </location>
</feature>
<dbReference type="Gene3D" id="3.40.50.1390">
    <property type="entry name" value="Resolvase, N-terminal catalytic domain"/>
    <property type="match status" value="1"/>
</dbReference>
<dbReference type="PROSITE" id="PS51736">
    <property type="entry name" value="RECOMBINASES_3"/>
    <property type="match status" value="1"/>
</dbReference>
<dbReference type="PANTHER" id="PTHR30461">
    <property type="entry name" value="DNA-INVERTASE FROM LAMBDOID PROPHAGE"/>
    <property type="match status" value="1"/>
</dbReference>
<protein>
    <submittedName>
        <fullName evidence="3">DNA invertase Pin-like site-specific DNA recombinase</fullName>
    </submittedName>
</protein>
<evidence type="ECO:0000313" key="3">
    <source>
        <dbReference type="EMBL" id="MDR6938527.1"/>
    </source>
</evidence>
<reference evidence="3 4" key="1">
    <citation type="submission" date="2023-07" db="EMBL/GenBank/DDBJ databases">
        <title>Sequencing the genomes of 1000 actinobacteria strains.</title>
        <authorList>
            <person name="Klenk H.-P."/>
        </authorList>
    </citation>
    <scope>NUCLEOTIDE SEQUENCE [LARGE SCALE GENOMIC DNA]</scope>
    <source>
        <strain evidence="3 4">DSM 15539</strain>
    </source>
</reference>
<keyword evidence="4" id="KW-1185">Reference proteome</keyword>
<dbReference type="InterPro" id="IPR011109">
    <property type="entry name" value="DNA_bind_recombinase_dom"/>
</dbReference>
<dbReference type="Proteomes" id="UP001266099">
    <property type="component" value="Unassembled WGS sequence"/>
</dbReference>
<dbReference type="SMART" id="SM00857">
    <property type="entry name" value="Resolvase"/>
    <property type="match status" value="1"/>
</dbReference>
<evidence type="ECO:0000259" key="1">
    <source>
        <dbReference type="PROSITE" id="PS51736"/>
    </source>
</evidence>
<evidence type="ECO:0000313" key="4">
    <source>
        <dbReference type="Proteomes" id="UP001266099"/>
    </source>
</evidence>
<accession>A0ABU1SZH1</accession>
<dbReference type="PROSITE" id="PS51737">
    <property type="entry name" value="RECOMBINASE_DNA_BIND"/>
    <property type="match status" value="1"/>
</dbReference>
<organism evidence="3 4">
    <name type="scientific">Arcanobacterium hippocoleae</name>
    <dbReference type="NCBI Taxonomy" id="149017"/>
    <lineage>
        <taxon>Bacteria</taxon>
        <taxon>Bacillati</taxon>
        <taxon>Actinomycetota</taxon>
        <taxon>Actinomycetes</taxon>
        <taxon>Actinomycetales</taxon>
        <taxon>Actinomycetaceae</taxon>
        <taxon>Arcanobacterium</taxon>
    </lineage>
</organism>
<dbReference type="InterPro" id="IPR036162">
    <property type="entry name" value="Resolvase-like_N_sf"/>
</dbReference>
<comment type="caution">
    <text evidence="3">The sequence shown here is derived from an EMBL/GenBank/DDBJ whole genome shotgun (WGS) entry which is preliminary data.</text>
</comment>
<dbReference type="PANTHER" id="PTHR30461:SF23">
    <property type="entry name" value="DNA RECOMBINASE-RELATED"/>
    <property type="match status" value="1"/>
</dbReference>
<dbReference type="InterPro" id="IPR038109">
    <property type="entry name" value="DNA_bind_recomb_sf"/>
</dbReference>
<dbReference type="Pfam" id="PF00239">
    <property type="entry name" value="Resolvase"/>
    <property type="match status" value="1"/>
</dbReference>
<dbReference type="RefSeq" id="WP_309954436.1">
    <property type="nucleotide sequence ID" value="NZ_JAVDUJ010000001.1"/>
</dbReference>
<feature type="domain" description="Recombinase" evidence="2">
    <location>
        <begin position="172"/>
        <end position="297"/>
    </location>
</feature>
<dbReference type="InterPro" id="IPR050639">
    <property type="entry name" value="SSR_resolvase"/>
</dbReference>
<sequence>MEIHKLPPRPALTKRLRVAAYVRVSRESERLTHSFSAQVSYYNQLISSTPGWEYAGVYSDYATTGTSTTGRGEFNQMIEQALAGSIDIILTKSISRFARNTVDLLETVRELSAAGVSVRFEREHLDTANAEGEILLTLLASFAQTESESISANAKWGIRKKYKDELLHSRHPYGYRYHHGQLDIVEEEAVIVRRVFDEFLKGISPEKTVDTLNAEGLRSRGGGKFRASVTRQWLENETYTGDAICQKHYRAHVGKSTSSPNTGQLTKYLIEDSHPPIIDRKTFDAVQTELAKRRASGGRGLTPTGGTGALTHRITCTQRGKHYQRRTRKQAHGEYKYWWCETATKGHGNPCKAHQLREEKIRAIICTALDLADSDDKTVIEQVERIEATPDWLLTIHHTDGRSTTIDYRTGLEVNH</sequence>
<dbReference type="Pfam" id="PF13408">
    <property type="entry name" value="Zn_ribbon_recom"/>
    <property type="match status" value="1"/>
</dbReference>
<name>A0ABU1SZH1_9ACTO</name>
<dbReference type="Gene3D" id="3.90.1750.20">
    <property type="entry name" value="Putative Large Serine Recombinase, Chain B, Domain 2"/>
    <property type="match status" value="1"/>
</dbReference>
<dbReference type="InterPro" id="IPR025827">
    <property type="entry name" value="Zn_ribbon_recom_dom"/>
</dbReference>
<proteinExistence type="predicted"/>
<dbReference type="SUPFAM" id="SSF53041">
    <property type="entry name" value="Resolvase-like"/>
    <property type="match status" value="1"/>
</dbReference>
<dbReference type="EMBL" id="JAVDUJ010000001">
    <property type="protein sequence ID" value="MDR6938527.1"/>
    <property type="molecule type" value="Genomic_DNA"/>
</dbReference>
<dbReference type="InterPro" id="IPR006119">
    <property type="entry name" value="Resolv_N"/>
</dbReference>
<evidence type="ECO:0000259" key="2">
    <source>
        <dbReference type="PROSITE" id="PS51737"/>
    </source>
</evidence>
<dbReference type="CDD" id="cd00338">
    <property type="entry name" value="Ser_Recombinase"/>
    <property type="match status" value="1"/>
</dbReference>
<dbReference type="Pfam" id="PF07508">
    <property type="entry name" value="Recombinase"/>
    <property type="match status" value="1"/>
</dbReference>
<gene>
    <name evidence="3" type="ORF">J2S36_000070</name>
</gene>